<protein>
    <submittedName>
        <fullName evidence="1">Uncharacterized protein</fullName>
    </submittedName>
</protein>
<name>A0ACD5C2R6_9SPHI</name>
<evidence type="ECO:0000313" key="2">
    <source>
        <dbReference type="Proteomes" id="UP001485301"/>
    </source>
</evidence>
<gene>
    <name evidence="1" type="ORF">AACH28_00940</name>
</gene>
<dbReference type="Proteomes" id="UP001485301">
    <property type="component" value="Chromosome"/>
</dbReference>
<evidence type="ECO:0000313" key="1">
    <source>
        <dbReference type="EMBL" id="WZN56114.1"/>
    </source>
</evidence>
<dbReference type="EMBL" id="CP151087">
    <property type="protein sequence ID" value="WZN56114.1"/>
    <property type="molecule type" value="Genomic_DNA"/>
</dbReference>
<accession>A0ACD5C2R6</accession>
<keyword evidence="2" id="KW-1185">Reference proteome</keyword>
<organism evidence="1 2">
    <name type="scientific">Sphingobacterium thalpophilum</name>
    <dbReference type="NCBI Taxonomy" id="259"/>
    <lineage>
        <taxon>Bacteria</taxon>
        <taxon>Pseudomonadati</taxon>
        <taxon>Bacteroidota</taxon>
        <taxon>Sphingobacteriia</taxon>
        <taxon>Sphingobacteriales</taxon>
        <taxon>Sphingobacteriaceae</taxon>
        <taxon>Sphingobacterium</taxon>
    </lineage>
</organism>
<sequence length="133" mass="15235">MDKIYKTKAIFRIEYELIFNIKDLRGERGWSQEVLSGKMGLAENFVGKCESLDQPEKYNVRHMGILKNVFGLKSLDDFFPNGIPKDEQIVIHYKKVPKKKADGTDSKLMENVVVEIVVVDAETKAEGNKQSRK</sequence>
<reference evidence="1" key="1">
    <citation type="submission" date="2024-04" db="EMBL/GenBank/DDBJ databases">
        <title>Complete genome sequence of Sphingobacterium thalpophiium BAA-1094.</title>
        <authorList>
            <person name="Adaikpoh B.I."/>
        </authorList>
    </citation>
    <scope>NUCLEOTIDE SEQUENCE</scope>
    <source>
        <strain evidence="1">BAA-1094</strain>
    </source>
</reference>
<proteinExistence type="predicted"/>